<reference evidence="3" key="1">
    <citation type="submission" date="2017-02" db="UniProtKB">
        <authorList>
            <consortium name="WormBaseParasite"/>
        </authorList>
    </citation>
    <scope>IDENTIFICATION</scope>
</reference>
<accession>A0A0N4W0K6</accession>
<evidence type="ECO:0000313" key="3">
    <source>
        <dbReference type="WBParaSite" id="HPLM_0000309801-mRNA-1"/>
    </source>
</evidence>
<dbReference type="AlphaFoldDB" id="A0A0N4W0K6"/>
<dbReference type="Proteomes" id="UP000268014">
    <property type="component" value="Unassembled WGS sequence"/>
</dbReference>
<evidence type="ECO:0000313" key="1">
    <source>
        <dbReference type="EMBL" id="VDO20120.1"/>
    </source>
</evidence>
<organism evidence="3">
    <name type="scientific">Haemonchus placei</name>
    <name type="common">Barber's pole worm</name>
    <dbReference type="NCBI Taxonomy" id="6290"/>
    <lineage>
        <taxon>Eukaryota</taxon>
        <taxon>Metazoa</taxon>
        <taxon>Ecdysozoa</taxon>
        <taxon>Nematoda</taxon>
        <taxon>Chromadorea</taxon>
        <taxon>Rhabditida</taxon>
        <taxon>Rhabditina</taxon>
        <taxon>Rhabditomorpha</taxon>
        <taxon>Strongyloidea</taxon>
        <taxon>Trichostrongylidae</taxon>
        <taxon>Haemonchus</taxon>
    </lineage>
</organism>
<name>A0A0N4W0K6_HAEPC</name>
<evidence type="ECO:0000313" key="2">
    <source>
        <dbReference type="Proteomes" id="UP000268014"/>
    </source>
</evidence>
<proteinExistence type="predicted"/>
<protein>
    <submittedName>
        <fullName evidence="3">ResIII domain-containing protein</fullName>
    </submittedName>
</protein>
<keyword evidence="2" id="KW-1185">Reference proteome</keyword>
<reference evidence="1 2" key="2">
    <citation type="submission" date="2018-11" db="EMBL/GenBank/DDBJ databases">
        <authorList>
            <consortium name="Pathogen Informatics"/>
        </authorList>
    </citation>
    <scope>NUCLEOTIDE SEQUENCE [LARGE SCALE GENOMIC DNA]</scope>
    <source>
        <strain evidence="1 2">MHpl1</strain>
    </source>
</reference>
<sequence>MDPVEEQMALSAAGATELAVPGYSHVVRGTTVVLTNDQAEAVRVSNEPNVAEQAARGTGKTMVGAIIAALIASRPPSIVARQRLIIRRLPNPQRPR</sequence>
<dbReference type="WBParaSite" id="HPLM_0000309801-mRNA-1">
    <property type="protein sequence ID" value="HPLM_0000309801-mRNA-1"/>
    <property type="gene ID" value="HPLM_0000309801"/>
</dbReference>
<gene>
    <name evidence="1" type="ORF">HPLM_LOCUS3090</name>
</gene>
<dbReference type="OrthoDB" id="10594578at2759"/>
<dbReference type="EMBL" id="UZAF01016097">
    <property type="protein sequence ID" value="VDO20120.1"/>
    <property type="molecule type" value="Genomic_DNA"/>
</dbReference>